<evidence type="ECO:0000313" key="2">
    <source>
        <dbReference type="Proteomes" id="UP000031192"/>
    </source>
</evidence>
<organism evidence="1 2">
    <name type="scientific">Metarhizium guizhouense (strain ARSEF 977)</name>
    <dbReference type="NCBI Taxonomy" id="1276136"/>
    <lineage>
        <taxon>Eukaryota</taxon>
        <taxon>Fungi</taxon>
        <taxon>Dikarya</taxon>
        <taxon>Ascomycota</taxon>
        <taxon>Pezizomycotina</taxon>
        <taxon>Sordariomycetes</taxon>
        <taxon>Hypocreomycetidae</taxon>
        <taxon>Hypocreales</taxon>
        <taxon>Clavicipitaceae</taxon>
        <taxon>Metarhizium</taxon>
    </lineage>
</organism>
<sequence>MAQLILYLDAEHAGTPCADNPRPLRHAHAQYDVIEHDGNRYYMESTIDLVTGEEVDKRRLHPKQRASFTVDEFQEFIDNALTGPVFQLSWRRWNFHLAGRWLLTPGHMAARTLETTTPLASRSSSALLET</sequence>
<protein>
    <submittedName>
        <fullName evidence="1">Copper amine oxidase 1</fullName>
    </submittedName>
</protein>
<dbReference type="EMBL" id="AZNH01000033">
    <property type="protein sequence ID" value="KID85225.1"/>
    <property type="molecule type" value="Genomic_DNA"/>
</dbReference>
<evidence type="ECO:0000313" key="1">
    <source>
        <dbReference type="EMBL" id="KID85225.1"/>
    </source>
</evidence>
<accession>A0A0B4GE13</accession>
<keyword evidence="2" id="KW-1185">Reference proteome</keyword>
<dbReference type="HOGENOM" id="CLU_1938648_0_0_1"/>
<reference evidence="1 2" key="1">
    <citation type="journal article" date="2014" name="Proc. Natl. Acad. Sci. U.S.A.">
        <title>Trajectory and genomic determinants of fungal-pathogen speciation and host adaptation.</title>
        <authorList>
            <person name="Hu X."/>
            <person name="Xiao G."/>
            <person name="Zheng P."/>
            <person name="Shang Y."/>
            <person name="Su Y."/>
            <person name="Zhang X."/>
            <person name="Liu X."/>
            <person name="Zhan S."/>
            <person name="St Leger R.J."/>
            <person name="Wang C."/>
        </authorList>
    </citation>
    <scope>NUCLEOTIDE SEQUENCE [LARGE SCALE GENOMIC DNA]</scope>
    <source>
        <strain evidence="1 2">ARSEF 977</strain>
    </source>
</reference>
<dbReference type="Proteomes" id="UP000031192">
    <property type="component" value="Unassembled WGS sequence"/>
</dbReference>
<proteinExistence type="predicted"/>
<dbReference type="AlphaFoldDB" id="A0A0B4GE13"/>
<comment type="caution">
    <text evidence="1">The sequence shown here is derived from an EMBL/GenBank/DDBJ whole genome shotgun (WGS) entry which is preliminary data.</text>
</comment>
<name>A0A0B4GE13_METGA</name>
<gene>
    <name evidence="1" type="ORF">MGU_07647</name>
</gene>